<evidence type="ECO:0000259" key="1">
    <source>
        <dbReference type="PROSITE" id="PS51494"/>
    </source>
</evidence>
<dbReference type="OrthoDB" id="9765242at2"/>
<dbReference type="NCBIfam" id="TIGR02860">
    <property type="entry name" value="spore_IV_B"/>
    <property type="match status" value="1"/>
</dbReference>
<dbReference type="AlphaFoldDB" id="A0A4R3MNY2"/>
<keyword evidence="3" id="KW-1185">Reference proteome</keyword>
<proteinExistence type="predicted"/>
<feature type="domain" description="Peptidase S55" evidence="1">
    <location>
        <begin position="201"/>
        <end position="429"/>
    </location>
</feature>
<dbReference type="SUPFAM" id="SSF50156">
    <property type="entry name" value="PDZ domain-like"/>
    <property type="match status" value="1"/>
</dbReference>
<comment type="caution">
    <text evidence="2">The sequence shown here is derived from an EMBL/GenBank/DDBJ whole genome shotgun (WGS) entry which is preliminary data.</text>
</comment>
<dbReference type="InterPro" id="IPR036034">
    <property type="entry name" value="PDZ_sf"/>
</dbReference>
<protein>
    <submittedName>
        <fullName evidence="2">Stage IV sporulation protein B</fullName>
    </submittedName>
</protein>
<dbReference type="Pfam" id="PF05580">
    <property type="entry name" value="Peptidase_S55"/>
    <property type="match status" value="1"/>
</dbReference>
<dbReference type="Gene3D" id="2.30.42.10">
    <property type="match status" value="1"/>
</dbReference>
<sequence>MNRNNKIYRKILIFATIFSLLFTIIYGSNQYINLYIPDEMKLIVDRDESFEFNVPIQAHFTSEKQGVLSINESNVPKDRINLSEPFSVRSSETGEISVQLKLFGIIPIKNVKVNVISQDELIPAGLTVGVVVSTNGVMVLGTGVVNGADGLNYEPAKGVLKTGDYIIKINDTKINSKEELVEHINIYGEKDITLTINRNGDIKNVNVTPIKSMGDNDYKLGIWVRDDTQGIGTITYIDEKDNRFGALGHGITDADTKQLISVADGEILETRITSITKGQRGFPGEISGVIIKDKENILGSVDKNTEYGIFGNVNEAIFNHIERKPLKIGLKHEIEVGQAFIRSFVDEEIKDYEIKITKVYLGNGDINKGMIIEVVDEGLLERTNGIVQGMSGSPIIQNDKIIGAVTHVFIQDSTRGYGTFIENMLRVAH</sequence>
<dbReference type="RefSeq" id="WP_132249406.1">
    <property type="nucleotide sequence ID" value="NZ_SMAL01000001.1"/>
</dbReference>
<dbReference type="InterPro" id="IPR001478">
    <property type="entry name" value="PDZ"/>
</dbReference>
<dbReference type="Proteomes" id="UP000294902">
    <property type="component" value="Unassembled WGS sequence"/>
</dbReference>
<dbReference type="EMBL" id="SMAL01000001">
    <property type="protein sequence ID" value="TCT16931.1"/>
    <property type="molecule type" value="Genomic_DNA"/>
</dbReference>
<gene>
    <name evidence="2" type="ORF">EDC18_101227</name>
</gene>
<reference evidence="2 3" key="1">
    <citation type="submission" date="2019-03" db="EMBL/GenBank/DDBJ databases">
        <title>Genomic Encyclopedia of Type Strains, Phase IV (KMG-IV): sequencing the most valuable type-strain genomes for metagenomic binning, comparative biology and taxonomic classification.</title>
        <authorList>
            <person name="Goeker M."/>
        </authorList>
    </citation>
    <scope>NUCLEOTIDE SEQUENCE [LARGE SCALE GENOMIC DNA]</scope>
    <source>
        <strain evidence="2 3">DSM 24629</strain>
    </source>
</reference>
<evidence type="ECO:0000313" key="2">
    <source>
        <dbReference type="EMBL" id="TCT16931.1"/>
    </source>
</evidence>
<evidence type="ECO:0000313" key="3">
    <source>
        <dbReference type="Proteomes" id="UP000294902"/>
    </source>
</evidence>
<dbReference type="PROSITE" id="PS51494">
    <property type="entry name" value="SPOIVB"/>
    <property type="match status" value="1"/>
</dbReference>
<name>A0A4R3MNY2_9FIRM</name>
<organism evidence="2 3">
    <name type="scientific">Natranaerovirga pectinivora</name>
    <dbReference type="NCBI Taxonomy" id="682400"/>
    <lineage>
        <taxon>Bacteria</taxon>
        <taxon>Bacillati</taxon>
        <taxon>Bacillota</taxon>
        <taxon>Clostridia</taxon>
        <taxon>Lachnospirales</taxon>
        <taxon>Natranaerovirgaceae</taxon>
        <taxon>Natranaerovirga</taxon>
    </lineage>
</organism>
<dbReference type="Pfam" id="PF13180">
    <property type="entry name" value="PDZ_2"/>
    <property type="match status" value="1"/>
</dbReference>
<dbReference type="InterPro" id="IPR008763">
    <property type="entry name" value="Peptidase_S55"/>
</dbReference>
<accession>A0A4R3MNY2</accession>
<dbReference type="InterPro" id="IPR014219">
    <property type="entry name" value="SpoIVB"/>
</dbReference>